<proteinExistence type="predicted"/>
<organism evidence="2 3">
    <name type="scientific">Bondarzewia mesenterica</name>
    <dbReference type="NCBI Taxonomy" id="1095465"/>
    <lineage>
        <taxon>Eukaryota</taxon>
        <taxon>Fungi</taxon>
        <taxon>Dikarya</taxon>
        <taxon>Basidiomycota</taxon>
        <taxon>Agaricomycotina</taxon>
        <taxon>Agaricomycetes</taxon>
        <taxon>Russulales</taxon>
        <taxon>Bondarzewiaceae</taxon>
        <taxon>Bondarzewia</taxon>
    </lineage>
</organism>
<feature type="region of interest" description="Disordered" evidence="1">
    <location>
        <begin position="1"/>
        <end position="24"/>
    </location>
</feature>
<accession>A0A4S4L8B9</accession>
<keyword evidence="3" id="KW-1185">Reference proteome</keyword>
<evidence type="ECO:0000256" key="1">
    <source>
        <dbReference type="SAM" id="MobiDB-lite"/>
    </source>
</evidence>
<evidence type="ECO:0000313" key="2">
    <source>
        <dbReference type="EMBL" id="THH07749.1"/>
    </source>
</evidence>
<dbReference type="EMBL" id="SGPL01000753">
    <property type="protein sequence ID" value="THH07749.1"/>
    <property type="molecule type" value="Genomic_DNA"/>
</dbReference>
<dbReference type="AlphaFoldDB" id="A0A4S4L8B9"/>
<name>A0A4S4L8B9_9AGAM</name>
<protein>
    <submittedName>
        <fullName evidence="2">Uncharacterized protein</fullName>
    </submittedName>
</protein>
<reference evidence="2 3" key="1">
    <citation type="submission" date="2019-02" db="EMBL/GenBank/DDBJ databases">
        <title>Genome sequencing of the rare red list fungi Bondarzewia mesenterica.</title>
        <authorList>
            <person name="Buettner E."/>
            <person name="Kellner H."/>
        </authorList>
    </citation>
    <scope>NUCLEOTIDE SEQUENCE [LARGE SCALE GENOMIC DNA]</scope>
    <source>
        <strain evidence="2 3">DSM 108281</strain>
    </source>
</reference>
<comment type="caution">
    <text evidence="2">The sequence shown here is derived from an EMBL/GenBank/DDBJ whole genome shotgun (WGS) entry which is preliminary data.</text>
</comment>
<evidence type="ECO:0000313" key="3">
    <source>
        <dbReference type="Proteomes" id="UP000310158"/>
    </source>
</evidence>
<gene>
    <name evidence="2" type="ORF">EW146_g9216</name>
</gene>
<dbReference type="Proteomes" id="UP000310158">
    <property type="component" value="Unassembled WGS sequence"/>
</dbReference>
<sequence>MYNSAMTEGGGTVHRMPSTSDARVGWDNQMTSSPTRMAFEGAALRSAAGLRVPKGYTGVVDCKELRRYHIHAEMKPSGQLPIPFDFLTSGASTLLRNEPTPLGKLPCAFQLVITNAPWMVGRPCASLPFLSPSVLSGLVCLHTYLPQFYLHNPLVPAQRLCERESSLDQEREYKERGKRAHRNCVLHSGFPHLKMASDNGVDYD</sequence>